<accession>A0ACB8V846</accession>
<proteinExistence type="predicted"/>
<organism evidence="1 2">
    <name type="scientific">Scortum barcoo</name>
    <name type="common">barcoo grunter</name>
    <dbReference type="NCBI Taxonomy" id="214431"/>
    <lineage>
        <taxon>Eukaryota</taxon>
        <taxon>Metazoa</taxon>
        <taxon>Chordata</taxon>
        <taxon>Craniata</taxon>
        <taxon>Vertebrata</taxon>
        <taxon>Euteleostomi</taxon>
        <taxon>Actinopterygii</taxon>
        <taxon>Neopterygii</taxon>
        <taxon>Teleostei</taxon>
        <taxon>Neoteleostei</taxon>
        <taxon>Acanthomorphata</taxon>
        <taxon>Eupercaria</taxon>
        <taxon>Centrarchiformes</taxon>
        <taxon>Terapontoidei</taxon>
        <taxon>Terapontidae</taxon>
        <taxon>Scortum</taxon>
    </lineage>
</organism>
<sequence>MGVSIKCCINLFPLSLLDTKTISYEELKALLGKSKNLLLVDVRGKEEVDKGRIPGSVHIPVGDVEAAFKLEPEEFKAEYGVTKPPLDTPELVFHCQMGRRGGMAMSKAHELGYVKVKFKSKVPLEDQPSLILDVTSIAQPLHTFFQNLPAHLDYQELGLQGICCSSFKDLVHSGGTVYTVEQENWEDPEQESSFPQMQQSLLLILFLQHSDPFTCQLSDIVVCSVTFKDQEKLRSAAEVILSSSISIVSCSSNVDFRNACLSSMKVHDTHELSASLCESLRRVTSWKFIPSGRCYSAQISFVFYLVHSYVFCVSVVEQCICNRMQADVMVLEWVAYSTTKNGLNLTVDALEQFEHEVLNKKNKSKQNSRKEESHNRIRDIHTLQDLIKADEEEENLLDAYSTPAKGSQKRALTTPENPRSKRSVALLASPGLLLSPASFSPSATPSQKYSQRGGKGEVVVTFGAVQGTQWAGRKVPGEGVQLELLEGPEDSLRCSYKYMFQRLRDIRNVLTGKIEELGEGLRSHFNIEEFSPVSLPAQDSITVLGQVCCDSNGKLNAQSVLLEAGPEQGGQQVPVDLSELKEYSLFPGQVVVMEGMNTTGRKLMASKLYEGVPLNFYTSEVKMETDEEPLNILVACGPYTPSNSLTFDPLLDLISVIVRDRPDVCLLLGPFVDSKHEQIEKAQVTETFEAIFSRCIESIVDGTKSVGCHLVFVPSQRDIHHHFIYPQPPFTLPNLIKDQAQRVTLVPDPCTLLIDGVTFGLTSTDILFHMGAEEISCGTGSDRFSRILKHMLTQRSYYPLYPPVEDVNMDYEKFQNFGQMPLTPDILIIPSELRYFVKDVVGCVCINPGRLTKGQVGGTYGRLLVQCSDASEDNKRVSPCLAAQVVKI</sequence>
<reference evidence="1" key="1">
    <citation type="submission" date="2022-04" db="EMBL/GenBank/DDBJ databases">
        <title>Jade perch genome.</title>
        <authorList>
            <person name="Chao B."/>
        </authorList>
    </citation>
    <scope>NUCLEOTIDE SEQUENCE</scope>
    <source>
        <strain evidence="1">CB-2022</strain>
    </source>
</reference>
<evidence type="ECO:0000313" key="2">
    <source>
        <dbReference type="Proteomes" id="UP000831701"/>
    </source>
</evidence>
<keyword evidence="2" id="KW-1185">Reference proteome</keyword>
<evidence type="ECO:0000313" key="1">
    <source>
        <dbReference type="EMBL" id="KAI3351689.1"/>
    </source>
</evidence>
<gene>
    <name evidence="1" type="ORF">L3Q82_020524</name>
</gene>
<name>A0ACB8V846_9TELE</name>
<protein>
    <submittedName>
        <fullName evidence="1">Uncharacterized protein</fullName>
    </submittedName>
</protein>
<dbReference type="EMBL" id="CM041554">
    <property type="protein sequence ID" value="KAI3351689.1"/>
    <property type="molecule type" value="Genomic_DNA"/>
</dbReference>
<comment type="caution">
    <text evidence="1">The sequence shown here is derived from an EMBL/GenBank/DDBJ whole genome shotgun (WGS) entry which is preliminary data.</text>
</comment>
<dbReference type="Proteomes" id="UP000831701">
    <property type="component" value="Chromosome 24"/>
</dbReference>